<dbReference type="EMBL" id="QTTT01000001">
    <property type="protein sequence ID" value="REE96164.1"/>
    <property type="molecule type" value="Genomic_DNA"/>
</dbReference>
<organism evidence="3 4">
    <name type="scientific">Thermomonospora umbrina</name>
    <dbReference type="NCBI Taxonomy" id="111806"/>
    <lineage>
        <taxon>Bacteria</taxon>
        <taxon>Bacillati</taxon>
        <taxon>Actinomycetota</taxon>
        <taxon>Actinomycetes</taxon>
        <taxon>Streptosporangiales</taxon>
        <taxon>Thermomonosporaceae</taxon>
        <taxon>Thermomonospora</taxon>
    </lineage>
</organism>
<sequence length="258" mass="29480">MGGGETVDVMGLRVSRVDVPTLRERMVRAVLDREPLTITFSNPNYVMAARKDPALRDVINGFDLNLADGWGVVLASRLLGRPVGPRMANDDLTDEFFGESVRRGWRVFLFGNAPGVADRAASNLCRWYPGLEIVGTRHGHVAGADGRIPAETERRIVDMINEAAPDVLHVGLGTPLQQWFVANNRHRLQVPIIVTCGAYFEHLAERRDYYPAWVTRLRLGWFYRLVREPRRLWRRYTLELGAYLLLLLAYRVRRWRTG</sequence>
<dbReference type="NCBIfam" id="TIGR00696">
    <property type="entry name" value="wecG_tagA_cpsF"/>
    <property type="match status" value="1"/>
</dbReference>
<dbReference type="CDD" id="cd06533">
    <property type="entry name" value="Glyco_transf_WecG_TagA"/>
    <property type="match status" value="1"/>
</dbReference>
<evidence type="ECO:0000256" key="2">
    <source>
        <dbReference type="ARBA" id="ARBA00022679"/>
    </source>
</evidence>
<dbReference type="GO" id="GO:0016758">
    <property type="term" value="F:hexosyltransferase activity"/>
    <property type="evidence" value="ECO:0007669"/>
    <property type="project" value="TreeGrafter"/>
</dbReference>
<proteinExistence type="predicted"/>
<keyword evidence="4" id="KW-1185">Reference proteome</keyword>
<evidence type="ECO:0000256" key="1">
    <source>
        <dbReference type="ARBA" id="ARBA00022676"/>
    </source>
</evidence>
<accession>A0A3D9SUC3</accession>
<gene>
    <name evidence="3" type="ORF">DFJ69_1589</name>
</gene>
<dbReference type="InterPro" id="IPR004629">
    <property type="entry name" value="WecG_TagA_CpsF"/>
</dbReference>
<comment type="caution">
    <text evidence="3">The sequence shown here is derived from an EMBL/GenBank/DDBJ whole genome shotgun (WGS) entry which is preliminary data.</text>
</comment>
<dbReference type="Proteomes" id="UP000256661">
    <property type="component" value="Unassembled WGS sequence"/>
</dbReference>
<reference evidence="3 4" key="1">
    <citation type="submission" date="2018-08" db="EMBL/GenBank/DDBJ databases">
        <title>Sequencing the genomes of 1000 actinobacteria strains.</title>
        <authorList>
            <person name="Klenk H.-P."/>
        </authorList>
    </citation>
    <scope>NUCLEOTIDE SEQUENCE [LARGE SCALE GENOMIC DNA]</scope>
    <source>
        <strain evidence="3 4">DSM 43927</strain>
    </source>
</reference>
<dbReference type="PANTHER" id="PTHR34136:SF1">
    <property type="entry name" value="UDP-N-ACETYL-D-MANNOSAMINURONIC ACID TRANSFERASE"/>
    <property type="match status" value="1"/>
</dbReference>
<evidence type="ECO:0000313" key="4">
    <source>
        <dbReference type="Proteomes" id="UP000256661"/>
    </source>
</evidence>
<keyword evidence="2 3" id="KW-0808">Transferase</keyword>
<dbReference type="Pfam" id="PF03808">
    <property type="entry name" value="Glyco_tran_WecG"/>
    <property type="match status" value="1"/>
</dbReference>
<name>A0A3D9SUC3_9ACTN</name>
<keyword evidence="1" id="KW-0328">Glycosyltransferase</keyword>
<dbReference type="RefSeq" id="WP_245974140.1">
    <property type="nucleotide sequence ID" value="NZ_QTTT01000001.1"/>
</dbReference>
<evidence type="ECO:0000313" key="3">
    <source>
        <dbReference type="EMBL" id="REE96164.1"/>
    </source>
</evidence>
<dbReference type="PANTHER" id="PTHR34136">
    <property type="match status" value="1"/>
</dbReference>
<dbReference type="AlphaFoldDB" id="A0A3D9SUC3"/>
<protein>
    <submittedName>
        <fullName evidence="3">N-acetylglucosaminyldiphosphoundecaprenol N-acetyl-beta-D-mannosaminyltransferase</fullName>
    </submittedName>
</protein>